<dbReference type="Pfam" id="PF20150">
    <property type="entry name" value="2EXR"/>
    <property type="match status" value="1"/>
</dbReference>
<dbReference type="AlphaFoldDB" id="A0A9P9K8V7"/>
<dbReference type="OrthoDB" id="3473305at2759"/>
<keyword evidence="3" id="KW-1185">Reference proteome</keyword>
<organism evidence="2 3">
    <name type="scientific">Fusarium solani</name>
    <name type="common">Filamentous fungus</name>
    <dbReference type="NCBI Taxonomy" id="169388"/>
    <lineage>
        <taxon>Eukaryota</taxon>
        <taxon>Fungi</taxon>
        <taxon>Dikarya</taxon>
        <taxon>Ascomycota</taxon>
        <taxon>Pezizomycotina</taxon>
        <taxon>Sordariomycetes</taxon>
        <taxon>Hypocreomycetidae</taxon>
        <taxon>Hypocreales</taxon>
        <taxon>Nectriaceae</taxon>
        <taxon>Fusarium</taxon>
        <taxon>Fusarium solani species complex</taxon>
    </lineage>
</organism>
<name>A0A9P9K8V7_FUSSL</name>
<proteinExistence type="predicted"/>
<feature type="domain" description="2EXR" evidence="1">
    <location>
        <begin position="28"/>
        <end position="114"/>
    </location>
</feature>
<protein>
    <recommendedName>
        <fullName evidence="1">2EXR domain-containing protein</fullName>
    </recommendedName>
</protein>
<evidence type="ECO:0000313" key="2">
    <source>
        <dbReference type="EMBL" id="KAH7248355.1"/>
    </source>
</evidence>
<gene>
    <name evidence="2" type="ORF">B0J15DRAFT_498335</name>
</gene>
<dbReference type="InterPro" id="IPR045518">
    <property type="entry name" value="2EXR"/>
</dbReference>
<accession>A0A9P9K8V7</accession>
<dbReference type="Proteomes" id="UP000736672">
    <property type="component" value="Unassembled WGS sequence"/>
</dbReference>
<reference evidence="2" key="1">
    <citation type="journal article" date="2021" name="Nat. Commun.">
        <title>Genetic determinants of endophytism in the Arabidopsis root mycobiome.</title>
        <authorList>
            <person name="Mesny F."/>
            <person name="Miyauchi S."/>
            <person name="Thiergart T."/>
            <person name="Pickel B."/>
            <person name="Atanasova L."/>
            <person name="Karlsson M."/>
            <person name="Huettel B."/>
            <person name="Barry K.W."/>
            <person name="Haridas S."/>
            <person name="Chen C."/>
            <person name="Bauer D."/>
            <person name="Andreopoulos W."/>
            <person name="Pangilinan J."/>
            <person name="LaButti K."/>
            <person name="Riley R."/>
            <person name="Lipzen A."/>
            <person name="Clum A."/>
            <person name="Drula E."/>
            <person name="Henrissat B."/>
            <person name="Kohler A."/>
            <person name="Grigoriev I.V."/>
            <person name="Martin F.M."/>
            <person name="Hacquard S."/>
        </authorList>
    </citation>
    <scope>NUCLEOTIDE SEQUENCE</scope>
    <source>
        <strain evidence="2">FSSC 5 MPI-SDFR-AT-0091</strain>
    </source>
</reference>
<evidence type="ECO:0000313" key="3">
    <source>
        <dbReference type="Proteomes" id="UP000736672"/>
    </source>
</evidence>
<comment type="caution">
    <text evidence="2">The sequence shown here is derived from an EMBL/GenBank/DDBJ whole genome shotgun (WGS) entry which is preliminary data.</text>
</comment>
<sequence length="282" mass="32548">MACSTLSHTHQLARDGLEIPATTFRLNRLYRELRQAIWEFTLPYRQVHYIKFCKDGTRDFLQIKLPPLPVAFYVNRESRFTARRCLQRFDRHTRPIADGSPRPYGYFNPRTDFLHIPELDFSDDPGDLLPVLPQVNFPNLSICGHESNLIHNTVYRAPRGVKEYWITEAISSQPLPSQVFIAEMAIIGGFRAHARCQKYIPVGDPTVTDRPYRYGGRVWGLLQRVPNLPDRGYWDGIFPIRHLIMPLACDCPDVAEEARKKVEKKAQGDRPENLIDVYVEAG</sequence>
<dbReference type="EMBL" id="JAGTJS010000014">
    <property type="protein sequence ID" value="KAH7248355.1"/>
    <property type="molecule type" value="Genomic_DNA"/>
</dbReference>
<evidence type="ECO:0000259" key="1">
    <source>
        <dbReference type="Pfam" id="PF20150"/>
    </source>
</evidence>